<feature type="region of interest" description="Disordered" evidence="5">
    <location>
        <begin position="614"/>
        <end position="654"/>
    </location>
</feature>
<dbReference type="Gene3D" id="3.40.50.300">
    <property type="entry name" value="P-loop containing nucleotide triphosphate hydrolases"/>
    <property type="match status" value="2"/>
</dbReference>
<dbReference type="InterPro" id="IPR027417">
    <property type="entry name" value="P-loop_NTPase"/>
</dbReference>
<evidence type="ECO:0000259" key="7">
    <source>
        <dbReference type="Pfam" id="PF13087"/>
    </source>
</evidence>
<dbReference type="InterPro" id="IPR041677">
    <property type="entry name" value="DNA2/NAM7_AAA_11"/>
</dbReference>
<sequence length="654" mass="69883">MPVDAADAIGAVQRLAAERDAAIAREKQVAAERDAAIAREKQTAAERDAAIAERDSLANENAIEDRASRKRSEAVERAEVAGDASRPEGDVTMASASGSAEKQPKKPRTSIVMAEYADLFRRCVVEETAEVVREDAQKSSSRQPWAGGEQAKPTLHAELRMMETGAAGQLESNAAIDEVVARLLVDGVIDAITGKPRSLKPNGSHAPLLRLGPTDSDKMATTSSPVALDLLVEEKRGGGGGQSRDWWSARLLAEAEVVCATLAGAGTDNLLALNRPKPQATGHAHRPQLPPFDAIIVDEATQASEPELLVALQHGAPIVTLVGDEMQLPPTIKSEAARAAGLGVSPFERLVRAGQSKCMLTIQYRMHPSLAHFPSKQFYHGRLTDGVSERERPVPPGIPWPNPGMPLTLIDVPNGKQKGTENSKSLFNMEEAEAAVRAVYMLITSAAGADARPLDTSDVGIVTPYSRQVEEIKKLAQKRLGAATAARLEVRTVDGFQGREKEVILFSCVRAAPLDKNGPHEIGFLSDGRRMNVAITRAKRGLLVLANVRTLRHARSVTPRSMPAAATEEGSLEPTDGARAWRAFVEDAEARGLLLDAAVLPPVPDSACRRTTLSDAADSDDDSHSDGEGGSSSKRGRGHGWMGPGAKRSRHAPW</sequence>
<feature type="compositionally biased region" description="Basic and acidic residues" evidence="5">
    <location>
        <begin position="39"/>
        <end position="89"/>
    </location>
</feature>
<organism evidence="8 9">
    <name type="scientific">Chrysochromulina tobinii</name>
    <dbReference type="NCBI Taxonomy" id="1460289"/>
    <lineage>
        <taxon>Eukaryota</taxon>
        <taxon>Haptista</taxon>
        <taxon>Haptophyta</taxon>
        <taxon>Prymnesiophyceae</taxon>
        <taxon>Prymnesiales</taxon>
        <taxon>Chrysochromulinaceae</taxon>
        <taxon>Chrysochromulina</taxon>
    </lineage>
</organism>
<keyword evidence="1" id="KW-0547">Nucleotide-binding</keyword>
<dbReference type="EMBL" id="JWZX01002435">
    <property type="protein sequence ID" value="KOO29296.1"/>
    <property type="molecule type" value="Genomic_DNA"/>
</dbReference>
<dbReference type="InterPro" id="IPR047187">
    <property type="entry name" value="SF1_C_Upf1"/>
</dbReference>
<dbReference type="Pfam" id="PF13086">
    <property type="entry name" value="AAA_11"/>
    <property type="match status" value="1"/>
</dbReference>
<evidence type="ECO:0000256" key="3">
    <source>
        <dbReference type="ARBA" id="ARBA00022806"/>
    </source>
</evidence>
<dbReference type="GO" id="GO:0016787">
    <property type="term" value="F:hydrolase activity"/>
    <property type="evidence" value="ECO:0007669"/>
    <property type="project" value="UniProtKB-KW"/>
</dbReference>
<dbReference type="SUPFAM" id="SSF52540">
    <property type="entry name" value="P-loop containing nucleoside triphosphate hydrolases"/>
    <property type="match status" value="1"/>
</dbReference>
<feature type="region of interest" description="Disordered" evidence="5">
    <location>
        <begin position="195"/>
        <end position="220"/>
    </location>
</feature>
<protein>
    <submittedName>
        <fullName evidence="8">Protein magatama 3</fullName>
    </submittedName>
</protein>
<dbReference type="Pfam" id="PF13087">
    <property type="entry name" value="AAA_12"/>
    <property type="match status" value="1"/>
</dbReference>
<evidence type="ECO:0000256" key="1">
    <source>
        <dbReference type="ARBA" id="ARBA00022741"/>
    </source>
</evidence>
<dbReference type="GO" id="GO:0005694">
    <property type="term" value="C:chromosome"/>
    <property type="evidence" value="ECO:0007669"/>
    <property type="project" value="UniProtKB-ARBA"/>
</dbReference>
<keyword evidence="9" id="KW-1185">Reference proteome</keyword>
<reference evidence="9" key="1">
    <citation type="journal article" date="2015" name="PLoS Genet.">
        <title>Genome Sequence and Transcriptome Analyses of Chrysochromulina tobin: Metabolic Tools for Enhanced Algal Fitness in the Prominent Order Prymnesiales (Haptophyceae).</title>
        <authorList>
            <person name="Hovde B.T."/>
            <person name="Deodato C.R."/>
            <person name="Hunsperger H.M."/>
            <person name="Ryken S.A."/>
            <person name="Yost W."/>
            <person name="Jha R.K."/>
            <person name="Patterson J."/>
            <person name="Monnat R.J. Jr."/>
            <person name="Barlow S.B."/>
            <person name="Starkenburg S.R."/>
            <person name="Cattolico R.A."/>
        </authorList>
    </citation>
    <scope>NUCLEOTIDE SEQUENCE</scope>
    <source>
        <strain evidence="9">CCMP291</strain>
    </source>
</reference>
<evidence type="ECO:0000256" key="4">
    <source>
        <dbReference type="ARBA" id="ARBA00022840"/>
    </source>
</evidence>
<name>A0A0M0JRR0_9EUKA</name>
<dbReference type="GO" id="GO:0005524">
    <property type="term" value="F:ATP binding"/>
    <property type="evidence" value="ECO:0007669"/>
    <property type="project" value="UniProtKB-KW"/>
</dbReference>
<dbReference type="Proteomes" id="UP000037460">
    <property type="component" value="Unassembled WGS sequence"/>
</dbReference>
<comment type="caution">
    <text evidence="8">The sequence shown here is derived from an EMBL/GenBank/DDBJ whole genome shotgun (WGS) entry which is preliminary data.</text>
</comment>
<dbReference type="InterPro" id="IPR045055">
    <property type="entry name" value="DNA2/NAM7-like"/>
</dbReference>
<keyword evidence="4" id="KW-0067">ATP-binding</keyword>
<accession>A0A0M0JRR0</accession>
<dbReference type="AlphaFoldDB" id="A0A0M0JRR0"/>
<dbReference type="InterPro" id="IPR041679">
    <property type="entry name" value="DNA2/NAM7-like_C"/>
</dbReference>
<dbReference type="GO" id="GO:0004386">
    <property type="term" value="F:helicase activity"/>
    <property type="evidence" value="ECO:0007669"/>
    <property type="project" value="UniProtKB-KW"/>
</dbReference>
<feature type="domain" description="DNA2/NAM7 helicase-like C-terminal" evidence="7">
    <location>
        <begin position="343"/>
        <end position="548"/>
    </location>
</feature>
<dbReference type="CDD" id="cd18808">
    <property type="entry name" value="SF1_C_Upf1"/>
    <property type="match status" value="1"/>
</dbReference>
<feature type="region of interest" description="Disordered" evidence="5">
    <location>
        <begin position="39"/>
        <end position="108"/>
    </location>
</feature>
<evidence type="ECO:0000313" key="8">
    <source>
        <dbReference type="EMBL" id="KOO29296.1"/>
    </source>
</evidence>
<evidence type="ECO:0000256" key="5">
    <source>
        <dbReference type="SAM" id="MobiDB-lite"/>
    </source>
</evidence>
<feature type="domain" description="DNA2/NAM7 helicase helicase" evidence="6">
    <location>
        <begin position="249"/>
        <end position="335"/>
    </location>
</feature>
<gene>
    <name evidence="8" type="ORF">Ctob_011084</name>
</gene>
<keyword evidence="2" id="KW-0378">Hydrolase</keyword>
<evidence type="ECO:0000259" key="6">
    <source>
        <dbReference type="Pfam" id="PF13086"/>
    </source>
</evidence>
<dbReference type="FunFam" id="3.40.50.300:FF:000326">
    <property type="entry name" value="P-loop containing nucleoside triphosphate hydrolase"/>
    <property type="match status" value="1"/>
</dbReference>
<keyword evidence="3" id="KW-0347">Helicase</keyword>
<proteinExistence type="predicted"/>
<evidence type="ECO:0000256" key="2">
    <source>
        <dbReference type="ARBA" id="ARBA00022801"/>
    </source>
</evidence>
<evidence type="ECO:0000313" key="9">
    <source>
        <dbReference type="Proteomes" id="UP000037460"/>
    </source>
</evidence>
<dbReference type="PANTHER" id="PTHR10887">
    <property type="entry name" value="DNA2/NAM7 HELICASE FAMILY"/>
    <property type="match status" value="1"/>
</dbReference>
<dbReference type="PANTHER" id="PTHR10887:SF495">
    <property type="entry name" value="HELICASE SENATAXIN ISOFORM X1-RELATED"/>
    <property type="match status" value="1"/>
</dbReference>
<dbReference type="OrthoDB" id="6513042at2759"/>